<proteinExistence type="predicted"/>
<dbReference type="PROSITE" id="PS50137">
    <property type="entry name" value="DS_RBD"/>
    <property type="match status" value="2"/>
</dbReference>
<feature type="domain" description="DRBM" evidence="6">
    <location>
        <begin position="271"/>
        <end position="340"/>
    </location>
</feature>
<keyword evidence="2 4" id="KW-0694">RNA-binding</keyword>
<dbReference type="PANTHER" id="PTHR46031:SF37">
    <property type="entry name" value="DRBM DOMAIN-CONTAINING PROTEIN"/>
    <property type="match status" value="1"/>
</dbReference>
<dbReference type="GeneID" id="103699073"/>
<dbReference type="InterPro" id="IPR014720">
    <property type="entry name" value="dsRBD_dom"/>
</dbReference>
<reference evidence="8 9" key="1">
    <citation type="submission" date="2025-04" db="UniProtKB">
        <authorList>
            <consortium name="RefSeq"/>
        </authorList>
    </citation>
    <scope>IDENTIFICATION</scope>
    <source>
        <tissue evidence="8 9">Young leaves</tissue>
    </source>
</reference>
<dbReference type="Pfam" id="PF05641">
    <property type="entry name" value="Agenet"/>
    <property type="match status" value="1"/>
</dbReference>
<comment type="function">
    <text evidence="3">Binds double-stranded RNA.</text>
</comment>
<dbReference type="Gene3D" id="3.30.160.20">
    <property type="match status" value="2"/>
</dbReference>
<dbReference type="SMART" id="SM00743">
    <property type="entry name" value="Agenet"/>
    <property type="match status" value="2"/>
</dbReference>
<dbReference type="InterPro" id="IPR008395">
    <property type="entry name" value="Agenet-like_dom"/>
</dbReference>
<feature type="region of interest" description="Disordered" evidence="5">
    <location>
        <begin position="1"/>
        <end position="34"/>
    </location>
</feature>
<keyword evidence="7" id="KW-1185">Reference proteome</keyword>
<dbReference type="Proteomes" id="UP000228380">
    <property type="component" value="Unplaced"/>
</dbReference>
<feature type="region of interest" description="Disordered" evidence="5">
    <location>
        <begin position="193"/>
        <end position="260"/>
    </location>
</feature>
<evidence type="ECO:0000313" key="9">
    <source>
        <dbReference type="RefSeq" id="XP_038978598.1"/>
    </source>
</evidence>
<dbReference type="SUPFAM" id="SSF54768">
    <property type="entry name" value="dsRNA-binding domain-like"/>
    <property type="match status" value="2"/>
</dbReference>
<organism evidence="7 9">
    <name type="scientific">Phoenix dactylifera</name>
    <name type="common">Date palm</name>
    <dbReference type="NCBI Taxonomy" id="42345"/>
    <lineage>
        <taxon>Eukaryota</taxon>
        <taxon>Viridiplantae</taxon>
        <taxon>Streptophyta</taxon>
        <taxon>Embryophyta</taxon>
        <taxon>Tracheophyta</taxon>
        <taxon>Spermatophyta</taxon>
        <taxon>Magnoliopsida</taxon>
        <taxon>Liliopsida</taxon>
        <taxon>Arecaceae</taxon>
        <taxon>Coryphoideae</taxon>
        <taxon>Phoeniceae</taxon>
        <taxon>Phoenix</taxon>
    </lineage>
</organism>
<dbReference type="AlphaFoldDB" id="A0A8B9A429"/>
<evidence type="ECO:0000256" key="2">
    <source>
        <dbReference type="ARBA" id="ARBA00022884"/>
    </source>
</evidence>
<feature type="compositionally biased region" description="Basic and acidic residues" evidence="5">
    <location>
        <begin position="243"/>
        <end position="256"/>
    </location>
</feature>
<dbReference type="Gene3D" id="2.30.30.140">
    <property type="match status" value="1"/>
</dbReference>
<dbReference type="InterPro" id="IPR014002">
    <property type="entry name" value="Agenet_dom_plant"/>
</dbReference>
<dbReference type="CDD" id="cd20406">
    <property type="entry name" value="Tudor_Agenet_AtDUF_rpt2_4"/>
    <property type="match status" value="1"/>
</dbReference>
<feature type="compositionally biased region" description="Acidic residues" evidence="5">
    <location>
        <begin position="211"/>
        <end position="221"/>
    </location>
</feature>
<dbReference type="RefSeq" id="XP_038978598.1">
    <property type="nucleotide sequence ID" value="XM_039122670.1"/>
</dbReference>
<name>A0A8B9A429_PHODC</name>
<accession>A0A8B9A429</accession>
<protein>
    <submittedName>
        <fullName evidence="8 9">Uncharacterized protein LOC103699073 isoform X1</fullName>
    </submittedName>
</protein>
<evidence type="ECO:0000259" key="6">
    <source>
        <dbReference type="PROSITE" id="PS50137"/>
    </source>
</evidence>
<feature type="compositionally biased region" description="Polar residues" evidence="5">
    <location>
        <begin position="461"/>
        <end position="474"/>
    </location>
</feature>
<feature type="region of interest" description="Disordered" evidence="5">
    <location>
        <begin position="455"/>
        <end position="477"/>
    </location>
</feature>
<evidence type="ECO:0000256" key="3">
    <source>
        <dbReference type="ARBA" id="ARBA00037597"/>
    </source>
</evidence>
<dbReference type="KEGG" id="pda:103699073"/>
<dbReference type="RefSeq" id="XP_038978597.1">
    <property type="nucleotide sequence ID" value="XM_039122669.1"/>
</dbReference>
<gene>
    <name evidence="8 9" type="primary">LOC103699073</name>
</gene>
<dbReference type="CDD" id="cd00048">
    <property type="entry name" value="DSRM_SF"/>
    <property type="match status" value="1"/>
</dbReference>
<sequence length="662" mass="73699">MEAGASSSRRQRQRPHGAFKEELSMEAGAGSRLRQRRGPYGAFKEVAEPLFSVGAQVEVSRESKNYGAAWLAATIVSMISKSIFLVDCKTPRAVTDRELSTEIVDAQHIRPPPPLALDDEDFRLHDVVEVLYHGGWSLGVVTQISNGSKYIVKLKHHEEEMEFNCFEMRSCQVWEDGQWISYSSQSMKQYSQEELKTRKRGRPAKKSIESEQAEDLPEQVAEEEHGKKEIEQSIQGQSCDASFETRAHSHHDEATGYKDPPLLANMQEQFMHKNRLQEYAQRSSIPLPIYQTVNEGHPYASQFRSTVLIDGVTFMSSRTFPRRKEAEQDVAKLALEGISRKIKDEGIPLIHADTTFCKSILHEYAVKMYIEKPAYTTSQLEGVLLPSFISSLVFDGKTYTGAAGRNKKEAEQIAARAVIQSILAHSDTRIIMSEIVKSKGKLYAAIQKNNDSGLSHLGNAASGQQARNDSSGSTVKRKKIQAAPANDDLAGVANHKQLLLGQRPAAAETEPLLEAKKPIEEYPCEQSFGPIGGGTSPPVLSQDVLPSGLKRIVFESSDGSYHAEQNQVNDLDGPSMQSYDAQYRFLVARESARGRSRTEDINTGKHGLNRSSKLDCNCSTCPPFRSITLYPRMTNLSAYYASLLAHFWKAHPMMILGLMNEP</sequence>
<dbReference type="OrthoDB" id="620161at2759"/>
<dbReference type="SMART" id="SM00358">
    <property type="entry name" value="DSRM"/>
    <property type="match status" value="2"/>
</dbReference>
<dbReference type="PANTHER" id="PTHR46031">
    <property type="match status" value="1"/>
</dbReference>
<feature type="domain" description="DRBM" evidence="6">
    <location>
        <begin position="386"/>
        <end position="424"/>
    </location>
</feature>
<dbReference type="Pfam" id="PF00035">
    <property type="entry name" value="dsrm"/>
    <property type="match status" value="2"/>
</dbReference>
<feature type="compositionally biased region" description="Basic and acidic residues" evidence="5">
    <location>
        <begin position="222"/>
        <end position="231"/>
    </location>
</feature>
<keyword evidence="1" id="KW-0677">Repeat</keyword>
<evidence type="ECO:0000256" key="4">
    <source>
        <dbReference type="PROSITE-ProRule" id="PRU00266"/>
    </source>
</evidence>
<evidence type="ECO:0000313" key="7">
    <source>
        <dbReference type="Proteomes" id="UP000228380"/>
    </source>
</evidence>
<evidence type="ECO:0000256" key="1">
    <source>
        <dbReference type="ARBA" id="ARBA00022737"/>
    </source>
</evidence>
<evidence type="ECO:0000313" key="8">
    <source>
        <dbReference type="RefSeq" id="XP_038978597.1"/>
    </source>
</evidence>
<dbReference type="GO" id="GO:0003723">
    <property type="term" value="F:RNA binding"/>
    <property type="evidence" value="ECO:0007669"/>
    <property type="project" value="UniProtKB-UniRule"/>
</dbReference>
<evidence type="ECO:0000256" key="5">
    <source>
        <dbReference type="SAM" id="MobiDB-lite"/>
    </source>
</evidence>